<accession>A0A8J8NA28</accession>
<organism evidence="2 3">
    <name type="scientific">Halteria grandinella</name>
    <dbReference type="NCBI Taxonomy" id="5974"/>
    <lineage>
        <taxon>Eukaryota</taxon>
        <taxon>Sar</taxon>
        <taxon>Alveolata</taxon>
        <taxon>Ciliophora</taxon>
        <taxon>Intramacronucleata</taxon>
        <taxon>Spirotrichea</taxon>
        <taxon>Stichotrichia</taxon>
        <taxon>Sporadotrichida</taxon>
        <taxon>Halteriidae</taxon>
        <taxon>Halteria</taxon>
    </lineage>
</organism>
<dbReference type="Gene3D" id="1.10.510.10">
    <property type="entry name" value="Transferase(Phosphotransferase) domain 1"/>
    <property type="match status" value="1"/>
</dbReference>
<evidence type="ECO:0000313" key="2">
    <source>
        <dbReference type="EMBL" id="TNV71138.1"/>
    </source>
</evidence>
<dbReference type="InterPro" id="IPR011009">
    <property type="entry name" value="Kinase-like_dom_sf"/>
</dbReference>
<dbReference type="Pfam" id="PF07714">
    <property type="entry name" value="PK_Tyr_Ser-Thr"/>
    <property type="match status" value="1"/>
</dbReference>
<dbReference type="OrthoDB" id="313345at2759"/>
<proteinExistence type="predicted"/>
<dbReference type="GO" id="GO:0005737">
    <property type="term" value="C:cytoplasm"/>
    <property type="evidence" value="ECO:0007669"/>
    <property type="project" value="TreeGrafter"/>
</dbReference>
<name>A0A8J8NA28_HALGN</name>
<dbReference type="GO" id="GO:0005524">
    <property type="term" value="F:ATP binding"/>
    <property type="evidence" value="ECO:0007669"/>
    <property type="project" value="InterPro"/>
</dbReference>
<dbReference type="PANTHER" id="PTHR23257:SF969">
    <property type="entry name" value="INTEGRIN-LINKED PROTEIN KINASE"/>
    <property type="match status" value="1"/>
</dbReference>
<dbReference type="AlphaFoldDB" id="A0A8J8NA28"/>
<dbReference type="InterPro" id="IPR000719">
    <property type="entry name" value="Prot_kinase_dom"/>
</dbReference>
<dbReference type="SUPFAM" id="SSF56112">
    <property type="entry name" value="Protein kinase-like (PK-like)"/>
    <property type="match status" value="1"/>
</dbReference>
<dbReference type="PANTHER" id="PTHR23257">
    <property type="entry name" value="SERINE-THREONINE PROTEIN KINASE"/>
    <property type="match status" value="1"/>
</dbReference>
<dbReference type="SMART" id="SM00219">
    <property type="entry name" value="TyrKc"/>
    <property type="match status" value="1"/>
</dbReference>
<feature type="domain" description="Protein kinase" evidence="1">
    <location>
        <begin position="1"/>
        <end position="215"/>
    </location>
</feature>
<sequence>MRDFVVPPIGYSTKENTLLIFQEDHLSLYDLLYNPERDELRRTMLDHKEKYSIAIQIAKIMATFHQFGICHGHLTSHNIMLEQAHRRFQVKIADLELLPIFKHQNTFGDYRNASVWSSPECLQNLRKMQEPTPEMDVYSFSMLMWELWHDTVPFDGDLPVCQEYVVKEDSRPMIEEKVDGEIAKLIRLCWQAQPEKRPKFTTICKILIQSIQPAT</sequence>
<comment type="caution">
    <text evidence="2">The sequence shown here is derived from an EMBL/GenBank/DDBJ whole genome shotgun (WGS) entry which is preliminary data.</text>
</comment>
<dbReference type="PROSITE" id="PS50011">
    <property type="entry name" value="PROTEIN_KINASE_DOM"/>
    <property type="match status" value="1"/>
</dbReference>
<protein>
    <recommendedName>
        <fullName evidence="1">Protein kinase domain-containing protein</fullName>
    </recommendedName>
</protein>
<gene>
    <name evidence="2" type="ORF">FGO68_gene8287</name>
</gene>
<evidence type="ECO:0000313" key="3">
    <source>
        <dbReference type="Proteomes" id="UP000785679"/>
    </source>
</evidence>
<reference evidence="2" key="1">
    <citation type="submission" date="2019-06" db="EMBL/GenBank/DDBJ databases">
        <authorList>
            <person name="Zheng W."/>
        </authorList>
    </citation>
    <scope>NUCLEOTIDE SEQUENCE</scope>
    <source>
        <strain evidence="2">QDHG01</strain>
    </source>
</reference>
<dbReference type="InterPro" id="IPR001245">
    <property type="entry name" value="Ser-Thr/Tyr_kinase_cat_dom"/>
</dbReference>
<dbReference type="InterPro" id="IPR020635">
    <property type="entry name" value="Tyr_kinase_cat_dom"/>
</dbReference>
<evidence type="ECO:0000259" key="1">
    <source>
        <dbReference type="PROSITE" id="PS50011"/>
    </source>
</evidence>
<dbReference type="EMBL" id="RRYP01030513">
    <property type="protein sequence ID" value="TNV71138.1"/>
    <property type="molecule type" value="Genomic_DNA"/>
</dbReference>
<dbReference type="GO" id="GO:0007165">
    <property type="term" value="P:signal transduction"/>
    <property type="evidence" value="ECO:0007669"/>
    <property type="project" value="TreeGrafter"/>
</dbReference>
<keyword evidence="3" id="KW-1185">Reference proteome</keyword>
<dbReference type="InterPro" id="IPR050167">
    <property type="entry name" value="Ser_Thr_protein_kinase"/>
</dbReference>
<dbReference type="GO" id="GO:0004713">
    <property type="term" value="F:protein tyrosine kinase activity"/>
    <property type="evidence" value="ECO:0007669"/>
    <property type="project" value="InterPro"/>
</dbReference>
<dbReference type="Proteomes" id="UP000785679">
    <property type="component" value="Unassembled WGS sequence"/>
</dbReference>